<feature type="transmembrane region" description="Helical" evidence="7">
    <location>
        <begin position="110"/>
        <end position="129"/>
    </location>
</feature>
<accession>A0A2C5ZET8</accession>
<feature type="transmembrane region" description="Helical" evidence="7">
    <location>
        <begin position="84"/>
        <end position="103"/>
    </location>
</feature>
<feature type="transmembrane region" description="Helical" evidence="7">
    <location>
        <begin position="183"/>
        <end position="202"/>
    </location>
</feature>
<dbReference type="GO" id="GO:0016020">
    <property type="term" value="C:membrane"/>
    <property type="evidence" value="ECO:0007669"/>
    <property type="project" value="UniProtKB-SubCell"/>
</dbReference>
<dbReference type="InterPro" id="IPR043216">
    <property type="entry name" value="PAP-like"/>
</dbReference>
<dbReference type="SMART" id="SM00014">
    <property type="entry name" value="acidPPc"/>
    <property type="match status" value="1"/>
</dbReference>
<feature type="domain" description="Phosphatidic acid phosphatase type 2/haloperoxidase" evidence="8">
    <location>
        <begin position="109"/>
        <end position="256"/>
    </location>
</feature>
<organism evidence="9 10">
    <name type="scientific">Ophiocordyceps camponoti-rufipedis</name>
    <dbReference type="NCBI Taxonomy" id="2004952"/>
    <lineage>
        <taxon>Eukaryota</taxon>
        <taxon>Fungi</taxon>
        <taxon>Dikarya</taxon>
        <taxon>Ascomycota</taxon>
        <taxon>Pezizomycotina</taxon>
        <taxon>Sordariomycetes</taxon>
        <taxon>Hypocreomycetidae</taxon>
        <taxon>Hypocreales</taxon>
        <taxon>Ophiocordycipitaceae</taxon>
        <taxon>Ophiocordyceps</taxon>
    </lineage>
</organism>
<dbReference type="Gene3D" id="1.20.144.10">
    <property type="entry name" value="Phosphatidic acid phosphatase type 2/haloperoxidase"/>
    <property type="match status" value="1"/>
</dbReference>
<protein>
    <recommendedName>
        <fullName evidence="8">Phosphatidic acid phosphatase type 2/haloperoxidase domain-containing protein</fullName>
    </recommendedName>
</protein>
<dbReference type="EMBL" id="NJES01000081">
    <property type="protein sequence ID" value="PHH78393.1"/>
    <property type="molecule type" value="Genomic_DNA"/>
</dbReference>
<proteinExistence type="inferred from homology"/>
<comment type="similarity">
    <text evidence="2">Belongs to the PA-phosphatase related phosphoesterase family.</text>
</comment>
<evidence type="ECO:0000256" key="3">
    <source>
        <dbReference type="ARBA" id="ARBA00022692"/>
    </source>
</evidence>
<dbReference type="InterPro" id="IPR036938">
    <property type="entry name" value="PAP2/HPO_sf"/>
</dbReference>
<evidence type="ECO:0000259" key="8">
    <source>
        <dbReference type="SMART" id="SM00014"/>
    </source>
</evidence>
<dbReference type="InterPro" id="IPR000326">
    <property type="entry name" value="PAP2/HPO"/>
</dbReference>
<evidence type="ECO:0000256" key="2">
    <source>
        <dbReference type="ARBA" id="ARBA00008816"/>
    </source>
</evidence>
<name>A0A2C5ZET8_9HYPO</name>
<dbReference type="STRING" id="2004952.A0A2C5ZET8"/>
<keyword evidence="5 7" id="KW-0472">Membrane</keyword>
<evidence type="ECO:0000313" key="10">
    <source>
        <dbReference type="Proteomes" id="UP000226431"/>
    </source>
</evidence>
<dbReference type="PANTHER" id="PTHR10165">
    <property type="entry name" value="LIPID PHOSPHATE PHOSPHATASE"/>
    <property type="match status" value="1"/>
</dbReference>
<evidence type="ECO:0000256" key="5">
    <source>
        <dbReference type="ARBA" id="ARBA00023136"/>
    </source>
</evidence>
<dbReference type="GO" id="GO:0006644">
    <property type="term" value="P:phospholipid metabolic process"/>
    <property type="evidence" value="ECO:0007669"/>
    <property type="project" value="InterPro"/>
</dbReference>
<keyword evidence="3 7" id="KW-0812">Transmembrane</keyword>
<keyword evidence="4 7" id="KW-1133">Transmembrane helix</keyword>
<dbReference type="GO" id="GO:0046839">
    <property type="term" value="P:phospholipid dephosphorylation"/>
    <property type="evidence" value="ECO:0007669"/>
    <property type="project" value="TreeGrafter"/>
</dbReference>
<evidence type="ECO:0000256" key="7">
    <source>
        <dbReference type="SAM" id="Phobius"/>
    </source>
</evidence>
<feature type="region of interest" description="Disordered" evidence="6">
    <location>
        <begin position="269"/>
        <end position="313"/>
    </location>
</feature>
<dbReference type="CDD" id="cd03390">
    <property type="entry name" value="PAP2_containing_1_like"/>
    <property type="match status" value="1"/>
</dbReference>
<dbReference type="Proteomes" id="UP000226431">
    <property type="component" value="Unassembled WGS sequence"/>
</dbReference>
<evidence type="ECO:0000256" key="6">
    <source>
        <dbReference type="SAM" id="MobiDB-lite"/>
    </source>
</evidence>
<evidence type="ECO:0000256" key="4">
    <source>
        <dbReference type="ARBA" id="ARBA00022989"/>
    </source>
</evidence>
<dbReference type="SUPFAM" id="SSF48317">
    <property type="entry name" value="Acid phosphatase/Vanadium-dependent haloperoxidase"/>
    <property type="match status" value="1"/>
</dbReference>
<dbReference type="PANTHER" id="PTHR10165:SF35">
    <property type="entry name" value="RE23632P"/>
    <property type="match status" value="1"/>
</dbReference>
<gene>
    <name evidence="9" type="ORF">CDD80_6950</name>
</gene>
<reference evidence="9 10" key="1">
    <citation type="submission" date="2017-06" db="EMBL/GenBank/DDBJ databases">
        <title>Ant-infecting Ophiocordyceps genomes reveal a high diversity of potential behavioral manipulation genes and a possible major role for enterotoxins.</title>
        <authorList>
            <person name="De Bekker C."/>
            <person name="Evans H.C."/>
            <person name="Brachmann A."/>
            <person name="Hughes D.P."/>
        </authorList>
    </citation>
    <scope>NUCLEOTIDE SEQUENCE [LARGE SCALE GENOMIC DNA]</scope>
    <source>
        <strain evidence="9 10">Map16</strain>
    </source>
</reference>
<comment type="subcellular location">
    <subcellularLocation>
        <location evidence="1">Membrane</location>
        <topology evidence="1">Multi-pass membrane protein</topology>
    </subcellularLocation>
</comment>
<dbReference type="AlphaFoldDB" id="A0A2C5ZET8"/>
<dbReference type="Pfam" id="PF01569">
    <property type="entry name" value="PAP2"/>
    <property type="match status" value="1"/>
</dbReference>
<evidence type="ECO:0000313" key="9">
    <source>
        <dbReference type="EMBL" id="PHH78393.1"/>
    </source>
</evidence>
<evidence type="ECO:0000256" key="1">
    <source>
        <dbReference type="ARBA" id="ARBA00004141"/>
    </source>
</evidence>
<sequence length="313" mass="34797">MAPSPSNPPPTTDERAVEASRAWYDAIQHVPQDTTYMSDYAGLALLGIGLGLLATFVTPFHRMFSVNDLAISFPHAEHERVPTFWAIIAALVFPLLVFVCHGCRFGHSQALYLSFSVAIMLTGFLTEVVKDAVGRPRPDLLARCRLKKDAKLEGLVTIEVCDLPHDRKLHEGWRSFPSGHSSFSFAGLGFLSLFFAGQLHLFSQAGNRDLCRTLLCLSPLIGAMLIAISRCEDYRHDVYDVCSGSALGMFIAYWSYRRHWPKLSSPKCDVPLPPPGSDTQAWQRIGDEEMGDPGSERGYELGNLARTRSRQPR</sequence>
<dbReference type="OrthoDB" id="10030083at2759"/>
<dbReference type="GO" id="GO:0008195">
    <property type="term" value="F:phosphatidate phosphatase activity"/>
    <property type="evidence" value="ECO:0007669"/>
    <property type="project" value="TreeGrafter"/>
</dbReference>
<keyword evidence="10" id="KW-1185">Reference proteome</keyword>
<feature type="transmembrane region" description="Helical" evidence="7">
    <location>
        <begin position="40"/>
        <end position="64"/>
    </location>
</feature>
<comment type="caution">
    <text evidence="9">The sequence shown here is derived from an EMBL/GenBank/DDBJ whole genome shotgun (WGS) entry which is preliminary data.</text>
</comment>